<proteinExistence type="predicted"/>
<name>A0A1B6NRC0_9ZZZZ</name>
<dbReference type="SUPFAM" id="SSF54427">
    <property type="entry name" value="NTF2-like"/>
    <property type="match status" value="2"/>
</dbReference>
<dbReference type="GO" id="GO:0030638">
    <property type="term" value="P:polyketide metabolic process"/>
    <property type="evidence" value="ECO:0007669"/>
    <property type="project" value="InterPro"/>
</dbReference>
<sequence>MSTFSNIALKKAFLPFREAQYDFDLEKLKTLGDTLFSQDAAIKFCVPFDDMTGHREMLDKVYAPLLESVPDLERRDTIIMVGEDDKQLRWLGCCGYYTGRLEKPWLDIPATGDQIHMRFHEFYRFEGDTIVEVQAIWDLPEVMMQAKCWPFSPSLGTEWHVPGPTTQDGIHLLEEDKSLTAQSHQLVLDMLNSLGKFAEGGVAAMNLDKYWHPKSNWYGPSGIGTGRGIQGFRNTHQEAFLNGMPNRVGDPANGHLFSENNYVGFTGWPGMSMTISGDGWLGIVPNDKPITMRSLDFWRNENGMIRENWVLIDLLHVYRQLGVDVFARVKQLTRNKYR</sequence>
<accession>A0A1B6NRC0</accession>
<dbReference type="AlphaFoldDB" id="A0A1B6NRC0"/>
<dbReference type="Pfam" id="PF07366">
    <property type="entry name" value="SnoaL"/>
    <property type="match status" value="2"/>
</dbReference>
<dbReference type="Gene3D" id="3.10.450.50">
    <property type="match status" value="2"/>
</dbReference>
<dbReference type="PANTHER" id="PTHR38436:SF1">
    <property type="entry name" value="ESTER CYCLASE"/>
    <property type="match status" value="1"/>
</dbReference>
<dbReference type="EMBL" id="AYSL01001498">
    <property type="protein sequence ID" value="KTF05903.1"/>
    <property type="molecule type" value="Genomic_DNA"/>
</dbReference>
<dbReference type="InterPro" id="IPR032710">
    <property type="entry name" value="NTF2-like_dom_sf"/>
</dbReference>
<organism evidence="1">
    <name type="scientific">marine sediment metagenome</name>
    <dbReference type="NCBI Taxonomy" id="412755"/>
    <lineage>
        <taxon>unclassified sequences</taxon>
        <taxon>metagenomes</taxon>
        <taxon>ecological metagenomes</taxon>
    </lineage>
</organism>
<comment type="caution">
    <text evidence="1">The sequence shown here is derived from an EMBL/GenBank/DDBJ whole genome shotgun (WGS) entry which is preliminary data.</text>
</comment>
<protein>
    <submittedName>
        <fullName evidence="1">Protein containing DUF1486</fullName>
    </submittedName>
</protein>
<dbReference type="InterPro" id="IPR009959">
    <property type="entry name" value="Cyclase_SnoaL-like"/>
</dbReference>
<reference evidence="1" key="1">
    <citation type="submission" date="2013-11" db="EMBL/GenBank/DDBJ databases">
        <title>Microbial diversity, functional groups and degradation webs in Northern and Southern Mediterranean and Red Sea marine crude oil polluted sites.</title>
        <authorList>
            <person name="Daffonchio D."/>
            <person name="Mapelli F."/>
            <person name="Ferrer M."/>
            <person name="Richter M."/>
            <person name="Cherif A."/>
            <person name="Malkawi H.I."/>
            <person name="Yakimov M.M."/>
            <person name="Abdel-Fattah Y.R."/>
            <person name="Blaghen M."/>
            <person name="Golyshin P.N."/>
            <person name="Kalogerakis N."/>
            <person name="Boon N."/>
            <person name="Magagnini M."/>
            <person name="Fava F."/>
        </authorList>
    </citation>
    <scope>NUCLEOTIDE SEQUENCE</scope>
</reference>
<dbReference type="PANTHER" id="PTHR38436">
    <property type="entry name" value="POLYKETIDE CYCLASE SNOAL-LIKE DOMAIN"/>
    <property type="match status" value="1"/>
</dbReference>
<gene>
    <name evidence="1" type="ORF">MGSAQ_002603</name>
</gene>
<evidence type="ECO:0000313" key="1">
    <source>
        <dbReference type="EMBL" id="KTF05903.1"/>
    </source>
</evidence>